<dbReference type="CDD" id="cd00805">
    <property type="entry name" value="TyrRS_core"/>
    <property type="match status" value="1"/>
</dbReference>
<feature type="short sequence motif" description="'KMSKS' region" evidence="8">
    <location>
        <begin position="224"/>
        <end position="228"/>
    </location>
</feature>
<evidence type="ECO:0000256" key="2">
    <source>
        <dbReference type="ARBA" id="ARBA00022741"/>
    </source>
</evidence>
<dbReference type="Pfam" id="PF00579">
    <property type="entry name" value="tRNA-synt_1b"/>
    <property type="match status" value="1"/>
</dbReference>
<feature type="binding site" evidence="8">
    <location>
        <position position="34"/>
    </location>
    <ligand>
        <name>L-tyrosine</name>
        <dbReference type="ChEBI" id="CHEBI:58315"/>
    </ligand>
</feature>
<dbReference type="NCBIfam" id="TIGR00234">
    <property type="entry name" value="tyrS"/>
    <property type="match status" value="1"/>
</dbReference>
<dbReference type="Gene3D" id="1.10.240.10">
    <property type="entry name" value="Tyrosyl-Transfer RNA Synthetase"/>
    <property type="match status" value="1"/>
</dbReference>
<keyword evidence="3 8" id="KW-0067">ATP-binding</keyword>
<dbReference type="GO" id="GO:0005829">
    <property type="term" value="C:cytosol"/>
    <property type="evidence" value="ECO:0007669"/>
    <property type="project" value="TreeGrafter"/>
</dbReference>
<evidence type="ECO:0000313" key="16">
    <source>
        <dbReference type="Proteomes" id="UP001201240"/>
    </source>
</evidence>
<accession>A0AAP9D794</accession>
<feature type="short sequence motif" description="'HIGH' region" evidence="8">
    <location>
        <begin position="39"/>
        <end position="48"/>
    </location>
</feature>
<dbReference type="SMR" id="A0AAP9D794"/>
<evidence type="ECO:0000313" key="12">
    <source>
        <dbReference type="EMBL" id="QDI64710.1"/>
    </source>
</evidence>
<dbReference type="GO" id="GO:0006437">
    <property type="term" value="P:tyrosyl-tRNA aminoacylation"/>
    <property type="evidence" value="ECO:0007669"/>
    <property type="project" value="UniProtKB-UniRule"/>
</dbReference>
<dbReference type="HAMAP" id="MF_02006">
    <property type="entry name" value="Tyr_tRNA_synth_type1"/>
    <property type="match status" value="1"/>
</dbReference>
<dbReference type="AlphaFoldDB" id="A0AAP9D794"/>
<dbReference type="InterPro" id="IPR024088">
    <property type="entry name" value="Tyr-tRNA-ligase_bac-type"/>
</dbReference>
<dbReference type="InterPro" id="IPR054608">
    <property type="entry name" value="SYY-like_C"/>
</dbReference>
<evidence type="ECO:0000313" key="14">
    <source>
        <dbReference type="Proteomes" id="UP000253077"/>
    </source>
</evidence>
<keyword evidence="4 9" id="KW-0694">RNA-binding</keyword>
<keyword evidence="2 8" id="KW-0547">Nucleotide-binding</keyword>
<dbReference type="Gene3D" id="3.40.50.620">
    <property type="entry name" value="HUPs"/>
    <property type="match status" value="1"/>
</dbReference>
<evidence type="ECO:0000313" key="11">
    <source>
        <dbReference type="EMBL" id="MCF1348806.1"/>
    </source>
</evidence>
<name>A0AAP9D794_UREUR</name>
<evidence type="ECO:0000256" key="1">
    <source>
        <dbReference type="ARBA" id="ARBA00022598"/>
    </source>
</evidence>
<keyword evidence="6 8" id="KW-0030">Aminoacyl-tRNA synthetase</keyword>
<dbReference type="Pfam" id="PF22421">
    <property type="entry name" value="SYY_C-terminal"/>
    <property type="match status" value="1"/>
</dbReference>
<comment type="function">
    <text evidence="8">Catalyzes the attachment of tyrosine to tRNA(Tyr) in a two-step reaction: tyrosine is first activated by ATP to form Tyr-AMP and then transferred to the acceptor end of tRNA(Tyr).</text>
</comment>
<dbReference type="SUPFAM" id="SSF52374">
    <property type="entry name" value="Nucleotidylyl transferase"/>
    <property type="match status" value="1"/>
</dbReference>
<evidence type="ECO:0000256" key="8">
    <source>
        <dbReference type="HAMAP-Rule" id="MF_02006"/>
    </source>
</evidence>
<dbReference type="InterPro" id="IPR002307">
    <property type="entry name" value="Tyr-tRNA-ligase"/>
</dbReference>
<comment type="subcellular location">
    <subcellularLocation>
        <location evidence="8">Cytoplasm</location>
    </subcellularLocation>
</comment>
<organism evidence="12 15">
    <name type="scientific">Ureaplasma urealyticum</name>
    <name type="common">Ureaplasma urealyticum biotype 2</name>
    <dbReference type="NCBI Taxonomy" id="2130"/>
    <lineage>
        <taxon>Bacteria</taxon>
        <taxon>Bacillati</taxon>
        <taxon>Mycoplasmatota</taxon>
        <taxon>Mycoplasmoidales</taxon>
        <taxon>Mycoplasmoidaceae</taxon>
        <taxon>Ureaplasma</taxon>
    </lineage>
</organism>
<evidence type="ECO:0000256" key="5">
    <source>
        <dbReference type="ARBA" id="ARBA00022917"/>
    </source>
</evidence>
<evidence type="ECO:0000313" key="13">
    <source>
        <dbReference type="EMBL" id="RCJ01815.1"/>
    </source>
</evidence>
<feature type="binding site" evidence="8">
    <location>
        <position position="227"/>
    </location>
    <ligand>
        <name>ATP</name>
        <dbReference type="ChEBI" id="CHEBI:30616"/>
    </ligand>
</feature>
<dbReference type="PRINTS" id="PR01040">
    <property type="entry name" value="TRNASYNTHTYR"/>
</dbReference>
<dbReference type="GO" id="GO:0005524">
    <property type="term" value="F:ATP binding"/>
    <property type="evidence" value="ECO:0007669"/>
    <property type="project" value="UniProtKB-UniRule"/>
</dbReference>
<dbReference type="InterPro" id="IPR014729">
    <property type="entry name" value="Rossmann-like_a/b/a_fold"/>
</dbReference>
<evidence type="ECO:0000256" key="7">
    <source>
        <dbReference type="ARBA" id="ARBA00048248"/>
    </source>
</evidence>
<comment type="subunit">
    <text evidence="8">Homodimer.</text>
</comment>
<dbReference type="EMBL" id="CP041200">
    <property type="protein sequence ID" value="QDI64710.1"/>
    <property type="molecule type" value="Genomic_DNA"/>
</dbReference>
<evidence type="ECO:0000313" key="15">
    <source>
        <dbReference type="Proteomes" id="UP000318231"/>
    </source>
</evidence>
<dbReference type="EC" id="6.1.1.1" evidence="8"/>
<dbReference type="InterPro" id="IPR036986">
    <property type="entry name" value="S4_RNA-bd_sf"/>
</dbReference>
<evidence type="ECO:0000256" key="9">
    <source>
        <dbReference type="PROSITE-ProRule" id="PRU00182"/>
    </source>
</evidence>
<evidence type="ECO:0000259" key="10">
    <source>
        <dbReference type="Pfam" id="PF22421"/>
    </source>
</evidence>
<dbReference type="GO" id="GO:0004831">
    <property type="term" value="F:tyrosine-tRNA ligase activity"/>
    <property type="evidence" value="ECO:0007669"/>
    <property type="project" value="UniProtKB-UniRule"/>
</dbReference>
<dbReference type="GO" id="GO:0003723">
    <property type="term" value="F:RNA binding"/>
    <property type="evidence" value="ECO:0007669"/>
    <property type="project" value="UniProtKB-KW"/>
</dbReference>
<dbReference type="PANTHER" id="PTHR11766:SF0">
    <property type="entry name" value="TYROSINE--TRNA LIGASE, MITOCHONDRIAL"/>
    <property type="match status" value="1"/>
</dbReference>
<dbReference type="Gene3D" id="3.10.290.10">
    <property type="entry name" value="RNA-binding S4 domain"/>
    <property type="match status" value="1"/>
</dbReference>
<feature type="binding site" evidence="8">
    <location>
        <position position="162"/>
    </location>
    <ligand>
        <name>L-tyrosine</name>
        <dbReference type="ChEBI" id="CHEBI:58315"/>
    </ligand>
</feature>
<sequence length="415" mass="47141">MHNLIKDLKARNLINNITNEEKLKKALAENKGIYVGFDPSADSLHLGNYIMIMLLKRFRLHNIKTFALVGGATGMIGDPSGKSAERNLLDKTILEHNITKIKYQLEKFTNSQVINNYDFYKNMTFLDFLRDVGKLININYLLEKEIISSRLDVGISYTEFSYNLLQGYDFLQLYKNDNIAIQAGGSDQWGNITTGIEIIRKSLGDDNIACGLTINLLTNSEGKKFGKSEKGAIYLDENKSSVYEMYQFLINQTDADVEKLLNFLTLIDVDEINKIMQAHKENPALRIAQKALAQAVVVDVHGQQKYEQALHISQVLFNGNINELNQEEFNIAIKSLPTTKLDKDEIKIIDLLNLANISSSNRVARDFLSTGSILVNDIKVNDENFLVKKQDAINQEFSIIKKGKRNYFLIVWNKD</sequence>
<keyword evidence="1 8" id="KW-0436">Ligase</keyword>
<dbReference type="Proteomes" id="UP001201240">
    <property type="component" value="Unassembled WGS sequence"/>
</dbReference>
<comment type="similarity">
    <text evidence="8">Belongs to the class-I aminoacyl-tRNA synthetase family. TyrS type 1 subfamily.</text>
</comment>
<gene>
    <name evidence="8 11" type="primary">tyrS</name>
    <name evidence="13" type="ORF">DSQ42_00640</name>
    <name evidence="12" type="ORF">FJM05_00640</name>
    <name evidence="11" type="ORF">LH652_00645</name>
</gene>
<keyword evidence="8" id="KW-0963">Cytoplasm</keyword>
<dbReference type="Proteomes" id="UP000253077">
    <property type="component" value="Unassembled WGS sequence"/>
</dbReference>
<reference evidence="11 16" key="3">
    <citation type="submission" date="2021-10" db="EMBL/GenBank/DDBJ databases">
        <title>Sequencing the mobilome of antimicrobial resistant bacterial isolates spanning a range of GC content: The potential of a sustainable low cost, low infrastructure approach for surveillance with Oxford Nanopore sequencing.</title>
        <authorList>
            <person name="Sands K."/>
        </authorList>
    </citation>
    <scope>NUCLEOTIDE SEQUENCE [LARGE SCALE GENOMIC DNA]</scope>
    <source>
        <strain evidence="11 16">MIN-202</strain>
    </source>
</reference>
<dbReference type="FunFam" id="1.10.240.10:FF:000001">
    <property type="entry name" value="Tyrosine--tRNA ligase"/>
    <property type="match status" value="1"/>
</dbReference>
<dbReference type="Proteomes" id="UP000318231">
    <property type="component" value="Chromosome"/>
</dbReference>
<dbReference type="InterPro" id="IPR001412">
    <property type="entry name" value="aa-tRNA-synth_I_CS"/>
</dbReference>
<evidence type="ECO:0000256" key="4">
    <source>
        <dbReference type="ARBA" id="ARBA00022884"/>
    </source>
</evidence>
<dbReference type="EMBL" id="QOKT01000003">
    <property type="protein sequence ID" value="RCJ01815.1"/>
    <property type="molecule type" value="Genomic_DNA"/>
</dbReference>
<dbReference type="RefSeq" id="WP_004025679.1">
    <property type="nucleotide sequence ID" value="NZ_CAMXZD010000009.1"/>
</dbReference>
<dbReference type="GeneID" id="93848616"/>
<reference evidence="12 15" key="2">
    <citation type="submission" date="2019-07" db="EMBL/GenBank/DDBJ databases">
        <title>Comparative genomics of three clinical Ureaplasma species: analysis of their core genomes and virulence factors.</title>
        <authorList>
            <person name="Yang T."/>
            <person name="Zhang Y."/>
            <person name="Li X."/>
            <person name="Kong Y."/>
            <person name="Yu H."/>
            <person name="Ruan Z."/>
            <person name="Xie X."/>
            <person name="Zhang J."/>
        </authorList>
    </citation>
    <scope>NUCLEOTIDE SEQUENCE [LARGE SCALE GENOMIC DNA]</scope>
    <source>
        <strain evidence="12 15">132</strain>
    </source>
</reference>
<reference evidence="13 14" key="1">
    <citation type="submission" date="2018-07" db="EMBL/GenBank/DDBJ databases">
        <title>Ureaplasma urealyticum 1000 the multidrug-resistant clinical isolate obtained from scrapings of the urogenital tract of a woman with inflammatory diseases of the reproductive organs.</title>
        <authorList>
            <person name="Kolesnikova E.A."/>
            <person name="Alekseeva A.E."/>
            <person name="Brusnigina N.F."/>
            <person name="Makhova M.A."/>
        </authorList>
    </citation>
    <scope>NUCLEOTIDE SEQUENCE [LARGE SCALE GENOMIC DNA]</scope>
    <source>
        <strain evidence="13 14">1000</strain>
    </source>
</reference>
<dbReference type="PANTHER" id="PTHR11766">
    <property type="entry name" value="TYROSYL-TRNA SYNTHETASE"/>
    <property type="match status" value="1"/>
</dbReference>
<dbReference type="PROSITE" id="PS50889">
    <property type="entry name" value="S4"/>
    <property type="match status" value="1"/>
</dbReference>
<dbReference type="EMBL" id="JAJBIS010000001">
    <property type="protein sequence ID" value="MCF1348806.1"/>
    <property type="molecule type" value="Genomic_DNA"/>
</dbReference>
<dbReference type="PROSITE" id="PS00178">
    <property type="entry name" value="AA_TRNA_LIGASE_I"/>
    <property type="match status" value="1"/>
</dbReference>
<evidence type="ECO:0000256" key="3">
    <source>
        <dbReference type="ARBA" id="ARBA00022840"/>
    </source>
</evidence>
<comment type="catalytic activity">
    <reaction evidence="7 8">
        <text>tRNA(Tyr) + L-tyrosine + ATP = L-tyrosyl-tRNA(Tyr) + AMP + diphosphate + H(+)</text>
        <dbReference type="Rhea" id="RHEA:10220"/>
        <dbReference type="Rhea" id="RHEA-COMP:9706"/>
        <dbReference type="Rhea" id="RHEA-COMP:9707"/>
        <dbReference type="ChEBI" id="CHEBI:15378"/>
        <dbReference type="ChEBI" id="CHEBI:30616"/>
        <dbReference type="ChEBI" id="CHEBI:33019"/>
        <dbReference type="ChEBI" id="CHEBI:58315"/>
        <dbReference type="ChEBI" id="CHEBI:78442"/>
        <dbReference type="ChEBI" id="CHEBI:78536"/>
        <dbReference type="ChEBI" id="CHEBI:456215"/>
        <dbReference type="EC" id="6.1.1.1"/>
    </reaction>
</comment>
<dbReference type="InterPro" id="IPR024107">
    <property type="entry name" value="Tyr-tRNA-ligase_bac_1"/>
</dbReference>
<feature type="binding site" evidence="8">
    <location>
        <position position="166"/>
    </location>
    <ligand>
        <name>L-tyrosine</name>
        <dbReference type="ChEBI" id="CHEBI:58315"/>
    </ligand>
</feature>
<feature type="domain" description="Tyrosine--tRNA ligase SYY-like C-terminal" evidence="10">
    <location>
        <begin position="329"/>
        <end position="410"/>
    </location>
</feature>
<keyword evidence="5 8" id="KW-0648">Protein biosynthesis</keyword>
<evidence type="ECO:0000256" key="6">
    <source>
        <dbReference type="ARBA" id="ARBA00023146"/>
    </source>
</evidence>
<protein>
    <recommendedName>
        <fullName evidence="8">Tyrosine--tRNA ligase</fullName>
        <ecNumber evidence="8">6.1.1.1</ecNumber>
    </recommendedName>
    <alternativeName>
        <fullName evidence="8">Tyrosyl-tRNA synthetase</fullName>
        <shortName evidence="8">TyrRS</shortName>
    </alternativeName>
</protein>
<dbReference type="SUPFAM" id="SSF55174">
    <property type="entry name" value="Alpha-L RNA-binding motif"/>
    <property type="match status" value="1"/>
</dbReference>
<dbReference type="InterPro" id="IPR002305">
    <property type="entry name" value="aa-tRNA-synth_Ic"/>
</dbReference>
<proteinExistence type="inferred from homology"/>